<feature type="active site" description="Proton donor" evidence="9">
    <location>
        <position position="167"/>
    </location>
</feature>
<evidence type="ECO:0000256" key="12">
    <source>
        <dbReference type="RuleBase" id="RU361175"/>
    </source>
</evidence>
<dbReference type="GO" id="GO:0008422">
    <property type="term" value="F:beta-glucosidase activity"/>
    <property type="evidence" value="ECO:0007669"/>
    <property type="project" value="UniProtKB-EC"/>
</dbReference>
<keyword evidence="8" id="KW-0624">Polysaccharide degradation</keyword>
<dbReference type="STRING" id="1707952.A6A03_12600"/>
<protein>
    <recommendedName>
        <fullName evidence="3 12">Beta-glucosidase</fullName>
        <ecNumber evidence="3 12">3.2.1.21</ecNumber>
    </recommendedName>
</protein>
<dbReference type="InterPro" id="IPR001360">
    <property type="entry name" value="Glyco_hydro_1"/>
</dbReference>
<comment type="similarity">
    <text evidence="2 12">Belongs to the glycosyl hydrolase 1 family.</text>
</comment>
<dbReference type="InterPro" id="IPR018120">
    <property type="entry name" value="Glyco_hydro_1_AS"/>
</dbReference>
<dbReference type="GO" id="GO:0030245">
    <property type="term" value="P:cellulose catabolic process"/>
    <property type="evidence" value="ECO:0007669"/>
    <property type="project" value="UniProtKB-KW"/>
</dbReference>
<organism evidence="13 14">
    <name type="scientific">Chloroflexus islandicus</name>
    <dbReference type="NCBI Taxonomy" id="1707952"/>
    <lineage>
        <taxon>Bacteria</taxon>
        <taxon>Bacillati</taxon>
        <taxon>Chloroflexota</taxon>
        <taxon>Chloroflexia</taxon>
        <taxon>Chloroflexales</taxon>
        <taxon>Chloroflexineae</taxon>
        <taxon>Chloroflexaceae</taxon>
        <taxon>Chloroflexus</taxon>
    </lineage>
</organism>
<keyword evidence="5" id="KW-0136">Cellulose degradation</keyword>
<feature type="binding site" evidence="10">
    <location>
        <position position="21"/>
    </location>
    <ligand>
        <name>substrate</name>
    </ligand>
</feature>
<dbReference type="SUPFAM" id="SSF51445">
    <property type="entry name" value="(Trans)glycosidases"/>
    <property type="match status" value="1"/>
</dbReference>
<dbReference type="Gene3D" id="3.20.20.80">
    <property type="entry name" value="Glycosidases"/>
    <property type="match status" value="1"/>
</dbReference>
<evidence type="ECO:0000256" key="8">
    <source>
        <dbReference type="ARBA" id="ARBA00023326"/>
    </source>
</evidence>
<dbReference type="PROSITE" id="PS00572">
    <property type="entry name" value="GLYCOSYL_HYDROL_F1_1"/>
    <property type="match status" value="1"/>
</dbReference>
<proteinExistence type="inferred from homology"/>
<dbReference type="PROSITE" id="PS00653">
    <property type="entry name" value="GLYCOSYL_HYDROL_F1_2"/>
    <property type="match status" value="1"/>
</dbReference>
<keyword evidence="7 12" id="KW-0326">Glycosidase</keyword>
<dbReference type="InterPro" id="IPR017853">
    <property type="entry name" value="GH"/>
</dbReference>
<dbReference type="GO" id="GO:0005829">
    <property type="term" value="C:cytosol"/>
    <property type="evidence" value="ECO:0007669"/>
    <property type="project" value="TreeGrafter"/>
</dbReference>
<dbReference type="OrthoDB" id="9765195at2"/>
<dbReference type="PANTHER" id="PTHR10353">
    <property type="entry name" value="GLYCOSYL HYDROLASE"/>
    <property type="match status" value="1"/>
</dbReference>
<sequence length="456" mass="51961">MNNDIRFPANFLWGAATAAYQIEGAWNEDGKGESIWDRFVRRPGVIVDGSTGDVACDHYHRYVEDLDHMAALGLKAYRFSIAWPRIFPTGAGQPNQRGLDFYRRLIDGLHQRNIAPVATLYHWDLPQALEDRGGWTSRDTALRFAEYADYLFRQIGGEVALWATHNEPFIQAFYGYGNGENAPGKRLPWQVLKVVHHLLLSHGLAVSAFRAARPQPARADLPPPQIGIVLMLWPHYPASDHPADRNAAQRIDGVMNRLFLEPLFRRRYPADLMAHFARRLIFAPVKPGDMDSISQPIDFLGINTYTRLFHAFNWREPFLLAKQVPGPLPKTAMGWEIYPDCIIEALQKAREYTSIPLYITENGAAFDDPPPGPADQVVEDPDRVTYLRSHIAACQRALAAGFDLRGYFVWTLMDNFEWAKGLSKRFGIIYTDYATQRRVWKRSAHVYRDIIARNGL</sequence>
<evidence type="ECO:0000256" key="10">
    <source>
        <dbReference type="PIRSR" id="PIRSR617736-2"/>
    </source>
</evidence>
<comment type="catalytic activity">
    <reaction evidence="1 12">
        <text>Hydrolysis of terminal, non-reducing beta-D-glucosyl residues with release of beta-D-glucose.</text>
        <dbReference type="EC" id="3.2.1.21"/>
    </reaction>
</comment>
<evidence type="ECO:0000313" key="13">
    <source>
        <dbReference type="EMBL" id="OAN46321.1"/>
    </source>
</evidence>
<evidence type="ECO:0000256" key="9">
    <source>
        <dbReference type="PIRSR" id="PIRSR617736-1"/>
    </source>
</evidence>
<dbReference type="FunFam" id="3.20.20.80:FF:000004">
    <property type="entry name" value="Beta-glucosidase 6-phospho-beta-glucosidase"/>
    <property type="match status" value="1"/>
</dbReference>
<accession>A0A178MBZ5</accession>
<evidence type="ECO:0000256" key="3">
    <source>
        <dbReference type="ARBA" id="ARBA00012744"/>
    </source>
</evidence>
<dbReference type="PRINTS" id="PR00131">
    <property type="entry name" value="GLHYDRLASE1"/>
</dbReference>
<evidence type="ECO:0000256" key="4">
    <source>
        <dbReference type="ARBA" id="ARBA00022801"/>
    </source>
</evidence>
<evidence type="ECO:0000256" key="1">
    <source>
        <dbReference type="ARBA" id="ARBA00000448"/>
    </source>
</evidence>
<dbReference type="EMBL" id="LWQS01000045">
    <property type="protein sequence ID" value="OAN46321.1"/>
    <property type="molecule type" value="Genomic_DNA"/>
</dbReference>
<feature type="binding site" evidence="10">
    <location>
        <begin position="417"/>
        <end position="418"/>
    </location>
    <ligand>
        <name>substrate</name>
    </ligand>
</feature>
<dbReference type="AlphaFoldDB" id="A0A178MBZ5"/>
<evidence type="ECO:0000256" key="2">
    <source>
        <dbReference type="ARBA" id="ARBA00010838"/>
    </source>
</evidence>
<evidence type="ECO:0000256" key="5">
    <source>
        <dbReference type="ARBA" id="ARBA00023001"/>
    </source>
</evidence>
<feature type="active site" description="Nucleophile" evidence="9 11">
    <location>
        <position position="361"/>
    </location>
</feature>
<dbReference type="PANTHER" id="PTHR10353:SF36">
    <property type="entry name" value="LP05116P"/>
    <property type="match status" value="1"/>
</dbReference>
<dbReference type="RefSeq" id="WP_066785874.1">
    <property type="nucleotide sequence ID" value="NZ_LWQS01000045.1"/>
</dbReference>
<evidence type="ECO:0000256" key="7">
    <source>
        <dbReference type="ARBA" id="ARBA00023295"/>
    </source>
</evidence>
<feature type="binding site" evidence="10">
    <location>
        <position position="166"/>
    </location>
    <ligand>
        <name>substrate</name>
    </ligand>
</feature>
<feature type="binding site" evidence="10">
    <location>
        <position position="122"/>
    </location>
    <ligand>
        <name>substrate</name>
    </ligand>
</feature>
<name>A0A178MBZ5_9CHLR</name>
<evidence type="ECO:0000256" key="11">
    <source>
        <dbReference type="PROSITE-ProRule" id="PRU10055"/>
    </source>
</evidence>
<dbReference type="NCBIfam" id="TIGR03356">
    <property type="entry name" value="BGL"/>
    <property type="match status" value="1"/>
</dbReference>
<dbReference type="Proteomes" id="UP000078287">
    <property type="component" value="Unassembled WGS sequence"/>
</dbReference>
<reference evidence="13 14" key="1">
    <citation type="submission" date="2016-04" db="EMBL/GenBank/DDBJ databases">
        <title>Chloroflexus islandicus sp. nov., a thermophilic filamentous anoxygenic phototrophic bacterium from geyser Strokkur (Iceland).</title>
        <authorList>
            <person name="Gaisin V.A."/>
            <person name="Kalashnikov A.M."/>
            <person name="Sukhacheva M.V."/>
            <person name="Grouzdev D.S."/>
            <person name="Ivanov T.M."/>
            <person name="Kuznetsov B."/>
            <person name="Gorlenko V.M."/>
        </authorList>
    </citation>
    <scope>NUCLEOTIDE SEQUENCE [LARGE SCALE GENOMIC DNA]</scope>
    <source>
        <strain evidence="14">isl-2</strain>
    </source>
</reference>
<evidence type="ECO:0000256" key="6">
    <source>
        <dbReference type="ARBA" id="ARBA00023277"/>
    </source>
</evidence>
<feature type="binding site" evidence="10">
    <location>
        <position position="410"/>
    </location>
    <ligand>
        <name>substrate</name>
    </ligand>
</feature>
<gene>
    <name evidence="13" type="ORF">A6A03_12600</name>
</gene>
<dbReference type="InterPro" id="IPR017736">
    <property type="entry name" value="Glyco_hydro_1_beta-glucosidase"/>
</dbReference>
<feature type="binding site" evidence="10">
    <location>
        <position position="305"/>
    </location>
    <ligand>
        <name>substrate</name>
    </ligand>
</feature>
<comment type="caution">
    <text evidence="13">The sequence shown here is derived from an EMBL/GenBank/DDBJ whole genome shotgun (WGS) entry which is preliminary data.</text>
</comment>
<keyword evidence="14" id="KW-1185">Reference proteome</keyword>
<dbReference type="EC" id="3.2.1.21" evidence="3 12"/>
<keyword evidence="4 12" id="KW-0378">Hydrolase</keyword>
<keyword evidence="6" id="KW-0119">Carbohydrate metabolism</keyword>
<dbReference type="InterPro" id="IPR033132">
    <property type="entry name" value="GH_1_N_CS"/>
</dbReference>
<evidence type="ECO:0000313" key="14">
    <source>
        <dbReference type="Proteomes" id="UP000078287"/>
    </source>
</evidence>
<dbReference type="Pfam" id="PF00232">
    <property type="entry name" value="Glyco_hydro_1"/>
    <property type="match status" value="1"/>
</dbReference>